<accession>A0A2R4WS58</accession>
<name>A0A2R4WS58_9HYPH</name>
<sequence>MQPVRTPRGDDKAAQIQSSQIQSQLERSVAAALRTIAAVQAERSAPPVRSARLRLATVYGVTRLQRRREREAL</sequence>
<dbReference type="EMBL" id="CP028843">
    <property type="protein sequence ID" value="AWB24380.1"/>
    <property type="molecule type" value="Genomic_DNA"/>
</dbReference>
<dbReference type="AlphaFoldDB" id="A0A2R4WS58"/>
<evidence type="ECO:0000313" key="1">
    <source>
        <dbReference type="EMBL" id="AWB24380.1"/>
    </source>
</evidence>
<proteinExistence type="predicted"/>
<evidence type="ECO:0000313" key="2">
    <source>
        <dbReference type="Proteomes" id="UP000244755"/>
    </source>
</evidence>
<dbReference type="OrthoDB" id="8004900at2"/>
<gene>
    <name evidence="1" type="ORF">DA075_28810</name>
</gene>
<keyword evidence="2" id="KW-1185">Reference proteome</keyword>
<organism evidence="1 2">
    <name type="scientific">Methylobacterium currus</name>
    <dbReference type="NCBI Taxonomy" id="2051553"/>
    <lineage>
        <taxon>Bacteria</taxon>
        <taxon>Pseudomonadati</taxon>
        <taxon>Pseudomonadota</taxon>
        <taxon>Alphaproteobacteria</taxon>
        <taxon>Hyphomicrobiales</taxon>
        <taxon>Methylobacteriaceae</taxon>
        <taxon>Methylobacterium</taxon>
    </lineage>
</organism>
<dbReference type="Proteomes" id="UP000244755">
    <property type="component" value="Chromosome 1"/>
</dbReference>
<reference evidence="1 2" key="1">
    <citation type="submission" date="2018-04" db="EMBL/GenBank/DDBJ databases">
        <title>Methylobacterium sp. PR1016A genome.</title>
        <authorList>
            <person name="Park W."/>
        </authorList>
    </citation>
    <scope>NUCLEOTIDE SEQUENCE [LARGE SCALE GENOMIC DNA]</scope>
    <source>
        <strain evidence="1 2">PR1016A</strain>
    </source>
</reference>
<protein>
    <submittedName>
        <fullName evidence="1">Uncharacterized protein</fullName>
    </submittedName>
</protein>
<dbReference type="RefSeq" id="WP_099956119.1">
    <property type="nucleotide sequence ID" value="NZ_CP028843.1"/>
</dbReference>
<dbReference type="KEGG" id="mee:DA075_28810"/>